<name>A0A2K3PEY7_TRIPR</name>
<evidence type="ECO:0000313" key="3">
    <source>
        <dbReference type="EMBL" id="PNY14440.1"/>
    </source>
</evidence>
<dbReference type="EMBL" id="ASHM01006389">
    <property type="protein sequence ID" value="PNY13849.1"/>
    <property type="molecule type" value="Genomic_DNA"/>
</dbReference>
<protein>
    <submittedName>
        <fullName evidence="2">Uncharacterized protein</fullName>
    </submittedName>
</protein>
<comment type="caution">
    <text evidence="2">The sequence shown here is derived from an EMBL/GenBank/DDBJ whole genome shotgun (WGS) entry which is preliminary data.</text>
</comment>
<feature type="region of interest" description="Disordered" evidence="1">
    <location>
        <begin position="47"/>
        <end position="91"/>
    </location>
</feature>
<accession>A0A2K3PEY7</accession>
<gene>
    <name evidence="2" type="ORF">L195_g010517</name>
    <name evidence="3" type="ORF">L195_g011121</name>
</gene>
<evidence type="ECO:0000313" key="2">
    <source>
        <dbReference type="EMBL" id="PNY13849.1"/>
    </source>
</evidence>
<sequence>MSRLNRLKQLHIILLSTRICHQSSVGYYHCIPIFISTSILLPSVEKLQSGDSGGNSGSHSQQPSILLPSVEKLQSGDSGGNSGSHSQQPLYPPRSIIALLAIDTN</sequence>
<evidence type="ECO:0000313" key="4">
    <source>
        <dbReference type="Proteomes" id="UP000236291"/>
    </source>
</evidence>
<evidence type="ECO:0000256" key="1">
    <source>
        <dbReference type="SAM" id="MobiDB-lite"/>
    </source>
</evidence>
<reference evidence="2 4" key="2">
    <citation type="journal article" date="2017" name="Front. Plant Sci.">
        <title>Gene Classification and Mining of Molecular Markers Useful in Red Clover (Trifolium pratense) Breeding.</title>
        <authorList>
            <person name="Istvanek J."/>
            <person name="Dluhosova J."/>
            <person name="Dluhos P."/>
            <person name="Patkova L."/>
            <person name="Nedelnik J."/>
            <person name="Repkova J."/>
        </authorList>
    </citation>
    <scope>NUCLEOTIDE SEQUENCE [LARGE SCALE GENOMIC DNA]</scope>
    <source>
        <strain evidence="4">cv. Tatra</strain>
        <tissue evidence="2">Young leaves</tissue>
    </source>
</reference>
<organism evidence="2 4">
    <name type="scientific">Trifolium pratense</name>
    <name type="common">Red clover</name>
    <dbReference type="NCBI Taxonomy" id="57577"/>
    <lineage>
        <taxon>Eukaryota</taxon>
        <taxon>Viridiplantae</taxon>
        <taxon>Streptophyta</taxon>
        <taxon>Embryophyta</taxon>
        <taxon>Tracheophyta</taxon>
        <taxon>Spermatophyta</taxon>
        <taxon>Magnoliopsida</taxon>
        <taxon>eudicotyledons</taxon>
        <taxon>Gunneridae</taxon>
        <taxon>Pentapetalae</taxon>
        <taxon>rosids</taxon>
        <taxon>fabids</taxon>
        <taxon>Fabales</taxon>
        <taxon>Fabaceae</taxon>
        <taxon>Papilionoideae</taxon>
        <taxon>50 kb inversion clade</taxon>
        <taxon>NPAAA clade</taxon>
        <taxon>Hologalegina</taxon>
        <taxon>IRL clade</taxon>
        <taxon>Trifolieae</taxon>
        <taxon>Trifolium</taxon>
    </lineage>
</organism>
<dbReference type="AlphaFoldDB" id="A0A2K3PEY7"/>
<reference evidence="2 4" key="1">
    <citation type="journal article" date="2014" name="Am. J. Bot.">
        <title>Genome assembly and annotation for red clover (Trifolium pratense; Fabaceae).</title>
        <authorList>
            <person name="Istvanek J."/>
            <person name="Jaros M."/>
            <person name="Krenek A."/>
            <person name="Repkova J."/>
        </authorList>
    </citation>
    <scope>NUCLEOTIDE SEQUENCE [LARGE SCALE GENOMIC DNA]</scope>
    <source>
        <strain evidence="4">cv. Tatra</strain>
        <tissue evidence="2">Young leaves</tissue>
    </source>
</reference>
<dbReference type="EMBL" id="ASHM01006854">
    <property type="protein sequence ID" value="PNY14440.1"/>
    <property type="molecule type" value="Genomic_DNA"/>
</dbReference>
<proteinExistence type="predicted"/>
<dbReference type="Proteomes" id="UP000236291">
    <property type="component" value="Unassembled WGS sequence"/>
</dbReference>